<dbReference type="Gramene" id="TRITD7Av1G280350.1">
    <property type="protein sequence ID" value="TRITD7Av1G280350.1"/>
    <property type="gene ID" value="TRITD7Av1G280350"/>
</dbReference>
<dbReference type="AlphaFoldDB" id="A0A9R0ZSB0"/>
<dbReference type="PANTHER" id="PTHR23155:SF1210">
    <property type="entry name" value="AAA+ ATPASE DOMAIN-CONTAINING PROTEIN"/>
    <property type="match status" value="1"/>
</dbReference>
<keyword evidence="1" id="KW-0677">Repeat</keyword>
<protein>
    <recommendedName>
        <fullName evidence="3">Disease resistance protein winged helix domain-containing protein</fullName>
    </recommendedName>
</protein>
<proteinExistence type="predicted"/>
<dbReference type="InterPro" id="IPR036388">
    <property type="entry name" value="WH-like_DNA-bd_sf"/>
</dbReference>
<evidence type="ECO:0000259" key="3">
    <source>
        <dbReference type="Pfam" id="PF23559"/>
    </source>
</evidence>
<dbReference type="InterPro" id="IPR058922">
    <property type="entry name" value="WHD_DRP"/>
</dbReference>
<feature type="domain" description="Disease resistance protein winged helix" evidence="3">
    <location>
        <begin position="36"/>
        <end position="91"/>
    </location>
</feature>
<dbReference type="GO" id="GO:0002758">
    <property type="term" value="P:innate immune response-activating signaling pathway"/>
    <property type="evidence" value="ECO:0007669"/>
    <property type="project" value="UniProtKB-ARBA"/>
</dbReference>
<evidence type="ECO:0000256" key="2">
    <source>
        <dbReference type="ARBA" id="ARBA00022821"/>
    </source>
</evidence>
<dbReference type="GO" id="GO:0009626">
    <property type="term" value="P:plant-type hypersensitive response"/>
    <property type="evidence" value="ECO:0007669"/>
    <property type="project" value="UniProtKB-ARBA"/>
</dbReference>
<organism evidence="4 5">
    <name type="scientific">Triticum turgidum subsp. durum</name>
    <name type="common">Durum wheat</name>
    <name type="synonym">Triticum durum</name>
    <dbReference type="NCBI Taxonomy" id="4567"/>
    <lineage>
        <taxon>Eukaryota</taxon>
        <taxon>Viridiplantae</taxon>
        <taxon>Streptophyta</taxon>
        <taxon>Embryophyta</taxon>
        <taxon>Tracheophyta</taxon>
        <taxon>Spermatophyta</taxon>
        <taxon>Magnoliopsida</taxon>
        <taxon>Liliopsida</taxon>
        <taxon>Poales</taxon>
        <taxon>Poaceae</taxon>
        <taxon>BOP clade</taxon>
        <taxon>Pooideae</taxon>
        <taxon>Triticodae</taxon>
        <taxon>Triticeae</taxon>
        <taxon>Triticinae</taxon>
        <taxon>Triticum</taxon>
    </lineage>
</organism>
<accession>A0A9R0ZSB0</accession>
<gene>
    <name evidence="4" type="ORF">TRITD_7Av1G280350</name>
</gene>
<dbReference type="InterPro" id="IPR044974">
    <property type="entry name" value="Disease_R_plants"/>
</dbReference>
<reference evidence="4 5" key="1">
    <citation type="submission" date="2017-09" db="EMBL/GenBank/DDBJ databases">
        <authorList>
            <consortium name="International Durum Wheat Genome Sequencing Consortium (IDWGSC)"/>
            <person name="Milanesi L."/>
        </authorList>
    </citation>
    <scope>NUCLEOTIDE SEQUENCE [LARGE SCALE GENOMIC DNA]</scope>
    <source>
        <strain evidence="5">cv. Svevo</strain>
    </source>
</reference>
<keyword evidence="2" id="KW-0611">Plant defense</keyword>
<dbReference type="PANTHER" id="PTHR23155">
    <property type="entry name" value="DISEASE RESISTANCE PROTEIN RP"/>
    <property type="match status" value="1"/>
</dbReference>
<evidence type="ECO:0000313" key="4">
    <source>
        <dbReference type="EMBL" id="VAI82133.1"/>
    </source>
</evidence>
<dbReference type="Pfam" id="PF23559">
    <property type="entry name" value="WHD_DRP"/>
    <property type="match status" value="1"/>
</dbReference>
<name>A0A9R0ZSB0_TRITD</name>
<dbReference type="Proteomes" id="UP000324705">
    <property type="component" value="Chromosome 7A"/>
</dbReference>
<dbReference type="FunFam" id="1.10.10.10:FF:000322">
    <property type="entry name" value="Probable disease resistance protein At1g63360"/>
    <property type="match status" value="1"/>
</dbReference>
<sequence length="124" mass="13791">MPESSNSEDPNAMGGKNLPYTVLHEHLKSCLLYLSMFRNGYEISVDRLISGWIAEGYIPEHAAGEECLSELIERNLIEAVKIDSDGKALCCLNDKGRELIASFSAEENSVTILKKRQGKSKYPL</sequence>
<dbReference type="GO" id="GO:0042742">
    <property type="term" value="P:defense response to bacterium"/>
    <property type="evidence" value="ECO:0007669"/>
    <property type="project" value="UniProtKB-ARBA"/>
</dbReference>
<dbReference type="Gene3D" id="1.10.10.10">
    <property type="entry name" value="Winged helix-like DNA-binding domain superfamily/Winged helix DNA-binding domain"/>
    <property type="match status" value="1"/>
</dbReference>
<evidence type="ECO:0000256" key="1">
    <source>
        <dbReference type="ARBA" id="ARBA00022737"/>
    </source>
</evidence>
<dbReference type="EMBL" id="LT934123">
    <property type="protein sequence ID" value="VAI82133.1"/>
    <property type="molecule type" value="Genomic_DNA"/>
</dbReference>
<keyword evidence="5" id="KW-1185">Reference proteome</keyword>
<evidence type="ECO:0000313" key="5">
    <source>
        <dbReference type="Proteomes" id="UP000324705"/>
    </source>
</evidence>